<dbReference type="Gene3D" id="3.30.160.60">
    <property type="entry name" value="Classic Zinc Finger"/>
    <property type="match status" value="1"/>
</dbReference>
<feature type="domain" description="C2H2-type" evidence="3">
    <location>
        <begin position="23"/>
        <end position="47"/>
    </location>
</feature>
<feature type="region of interest" description="Disordered" evidence="2">
    <location>
        <begin position="295"/>
        <end position="315"/>
    </location>
</feature>
<organism evidence="4 5">
    <name type="scientific">Erpetoichthys calabaricus</name>
    <name type="common">Rope fish</name>
    <name type="synonym">Calamoichthys calabaricus</name>
    <dbReference type="NCBI Taxonomy" id="27687"/>
    <lineage>
        <taxon>Eukaryota</taxon>
        <taxon>Metazoa</taxon>
        <taxon>Chordata</taxon>
        <taxon>Craniata</taxon>
        <taxon>Vertebrata</taxon>
        <taxon>Euteleostomi</taxon>
        <taxon>Actinopterygii</taxon>
        <taxon>Polypteriformes</taxon>
        <taxon>Polypteridae</taxon>
        <taxon>Erpetoichthys</taxon>
    </lineage>
</organism>
<evidence type="ECO:0000256" key="2">
    <source>
        <dbReference type="SAM" id="MobiDB-lite"/>
    </source>
</evidence>
<dbReference type="Pfam" id="PF15909">
    <property type="entry name" value="zf-C2H2_8"/>
    <property type="match status" value="1"/>
</dbReference>
<reference evidence="4" key="1">
    <citation type="submission" date="2021-06" db="EMBL/GenBank/DDBJ databases">
        <authorList>
            <consortium name="Wellcome Sanger Institute Data Sharing"/>
        </authorList>
    </citation>
    <scope>NUCLEOTIDE SEQUENCE [LARGE SCALE GENOMIC DNA]</scope>
</reference>
<dbReference type="Proteomes" id="UP000694620">
    <property type="component" value="Chromosome 12"/>
</dbReference>
<proteinExistence type="predicted"/>
<dbReference type="PROSITE" id="PS50157">
    <property type="entry name" value="ZINC_FINGER_C2H2_2"/>
    <property type="match status" value="2"/>
</dbReference>
<dbReference type="Ensembl" id="ENSECRT00000034613.1">
    <property type="protein sequence ID" value="ENSECRP00000033879.1"/>
    <property type="gene ID" value="ENSECRG00000022903.1"/>
</dbReference>
<sequence length="343" mass="38334">MSELSTSAKRTLQPTDVMQGRIFRCTFTGCRQTFQDHEELKNHAESHIFVQSLPGKLFNCCSPNCMAAFSSMQQLMDHMRQHYKPNRYFLCENCRLRVRTHRALFKHLHICSKVIKQRTPQKLEKAKSGTLSCEPPKLANIIQHLDKDPVSASNMVQSPVSPASFQAATSSAVLPCSLPSLTTAFDAVPLVSSASNSFQMLGPSLFAPAPMRFTGQAQNTSISPNLLPYVQASAYSLPQTAAQQRLRPYVPNQGGLPISNAVWKKNQGQSFNSRIVWEHTRGRYNCLQCTHSTPSREEMTQHVEEHRKSSSGRLSSDMEFGVGLPSFHSKLTPEMESSLFSQL</sequence>
<protein>
    <submittedName>
        <fullName evidence="4">Zinc finger protein 414</fullName>
    </submittedName>
</protein>
<dbReference type="InterPro" id="IPR031799">
    <property type="entry name" value="Znf-C2H2_ribbon"/>
</dbReference>
<feature type="domain" description="C2H2-type" evidence="3">
    <location>
        <begin position="58"/>
        <end position="87"/>
    </location>
</feature>
<reference evidence="4" key="2">
    <citation type="submission" date="2025-08" db="UniProtKB">
        <authorList>
            <consortium name="Ensembl"/>
        </authorList>
    </citation>
    <scope>IDENTIFICATION</scope>
</reference>
<reference evidence="4" key="3">
    <citation type="submission" date="2025-09" db="UniProtKB">
        <authorList>
            <consortium name="Ensembl"/>
        </authorList>
    </citation>
    <scope>IDENTIFICATION</scope>
</reference>
<dbReference type="AlphaFoldDB" id="A0A8C4TJY0"/>
<feature type="compositionally biased region" description="Basic and acidic residues" evidence="2">
    <location>
        <begin position="295"/>
        <end position="308"/>
    </location>
</feature>
<evidence type="ECO:0000256" key="1">
    <source>
        <dbReference type="PROSITE-ProRule" id="PRU00042"/>
    </source>
</evidence>
<accession>A0A8C4TJY0</accession>
<dbReference type="GeneTree" id="ENSGT00390000006876"/>
<dbReference type="PANTHER" id="PTHR21695:SF0">
    <property type="entry name" value="ZINC FINGER PROTEIN 414"/>
    <property type="match status" value="1"/>
</dbReference>
<dbReference type="SMART" id="SM00355">
    <property type="entry name" value="ZnF_C2H2"/>
    <property type="match status" value="3"/>
</dbReference>
<dbReference type="GO" id="GO:0008270">
    <property type="term" value="F:zinc ion binding"/>
    <property type="evidence" value="ECO:0007669"/>
    <property type="project" value="UniProtKB-KW"/>
</dbReference>
<keyword evidence="1" id="KW-0863">Zinc-finger</keyword>
<dbReference type="RefSeq" id="XP_028672492.1">
    <property type="nucleotide sequence ID" value="XM_028816659.2"/>
</dbReference>
<keyword evidence="1" id="KW-0479">Metal-binding</keyword>
<dbReference type="OrthoDB" id="8730587at2759"/>
<dbReference type="PANTHER" id="PTHR21695">
    <property type="entry name" value="ZINC FINGER PROTEIN 414"/>
    <property type="match status" value="1"/>
</dbReference>
<name>A0A8C4TJY0_ERPCA</name>
<evidence type="ECO:0000313" key="4">
    <source>
        <dbReference type="Ensembl" id="ENSECRP00000033879.1"/>
    </source>
</evidence>
<dbReference type="PROSITE" id="PS00028">
    <property type="entry name" value="ZINC_FINGER_C2H2_1"/>
    <property type="match status" value="2"/>
</dbReference>
<evidence type="ECO:0000259" key="3">
    <source>
        <dbReference type="PROSITE" id="PS50157"/>
    </source>
</evidence>
<gene>
    <name evidence="4" type="primary">ZNF414</name>
</gene>
<keyword evidence="1" id="KW-0862">Zinc</keyword>
<dbReference type="InterPro" id="IPR013087">
    <property type="entry name" value="Znf_C2H2_type"/>
</dbReference>
<evidence type="ECO:0000313" key="5">
    <source>
        <dbReference type="Proteomes" id="UP000694620"/>
    </source>
</evidence>
<keyword evidence="5" id="KW-1185">Reference proteome</keyword>
<dbReference type="InterPro" id="IPR039882">
    <property type="entry name" value="ZN414"/>
</dbReference>
<dbReference type="GeneID" id="114662919"/>